<evidence type="ECO:0000256" key="1">
    <source>
        <dbReference type="SAM" id="MobiDB-lite"/>
    </source>
</evidence>
<dbReference type="AlphaFoldDB" id="A0A3D8H125"/>
<comment type="caution">
    <text evidence="3">The sequence shown here is derived from an EMBL/GenBank/DDBJ whole genome shotgun (WGS) entry which is preliminary data.</text>
</comment>
<evidence type="ECO:0000256" key="2">
    <source>
        <dbReference type="SAM" id="Phobius"/>
    </source>
</evidence>
<dbReference type="EMBL" id="QRDH01000005">
    <property type="protein sequence ID" value="RDU40417.1"/>
    <property type="molecule type" value="Genomic_DNA"/>
</dbReference>
<feature type="compositionally biased region" description="Polar residues" evidence="1">
    <location>
        <begin position="48"/>
        <end position="62"/>
    </location>
</feature>
<accession>A0A3D8H125</accession>
<keyword evidence="4" id="KW-1185">Reference proteome</keyword>
<feature type="compositionally biased region" description="Basic and acidic residues" evidence="1">
    <location>
        <begin position="64"/>
        <end position="93"/>
    </location>
</feature>
<proteinExistence type="predicted"/>
<keyword evidence="2" id="KW-0472">Membrane</keyword>
<dbReference type="Proteomes" id="UP000256431">
    <property type="component" value="Unassembled WGS sequence"/>
</dbReference>
<reference evidence="3 4" key="1">
    <citation type="submission" date="2018-08" db="EMBL/GenBank/DDBJ databases">
        <title>Genome sequence of Marinobacter flavimaris KCTC 12185.</title>
        <authorList>
            <person name="Chun J."/>
            <person name="Kim B.-Y."/>
            <person name="Choi S.-B."/>
            <person name="Kwak M.-J."/>
        </authorList>
    </citation>
    <scope>NUCLEOTIDE SEQUENCE [LARGE SCALE GENOMIC DNA]</scope>
    <source>
        <strain evidence="3 4">KCTC 12185</strain>
    </source>
</reference>
<name>A0A3D8H125_9GAMM</name>
<sequence>MSWFKIFSAVVVGNIVSWAIIGVMGFFLSFLIMEATMEELLGGRPTFNAHSNPVQKPSTNPHVSPRDYLAEQARQEQQRLEQSRRQQAHDRTDPTVIRTNRQMCEFWTEEFKKDGAEQSRKYRDAACSRYRASLN</sequence>
<organism evidence="3 4">
    <name type="scientific">Marinobacter flavimaris</name>
    <dbReference type="NCBI Taxonomy" id="262076"/>
    <lineage>
        <taxon>Bacteria</taxon>
        <taxon>Pseudomonadati</taxon>
        <taxon>Pseudomonadota</taxon>
        <taxon>Gammaproteobacteria</taxon>
        <taxon>Pseudomonadales</taxon>
        <taxon>Marinobacteraceae</taxon>
        <taxon>Marinobacter</taxon>
    </lineage>
</organism>
<keyword evidence="2" id="KW-0812">Transmembrane</keyword>
<keyword evidence="2" id="KW-1133">Transmembrane helix</keyword>
<evidence type="ECO:0000313" key="4">
    <source>
        <dbReference type="Proteomes" id="UP000256431"/>
    </source>
</evidence>
<feature type="region of interest" description="Disordered" evidence="1">
    <location>
        <begin position="44"/>
        <end position="97"/>
    </location>
</feature>
<protein>
    <submittedName>
        <fullName evidence="3">Uncharacterized protein</fullName>
    </submittedName>
</protein>
<feature type="transmembrane region" description="Helical" evidence="2">
    <location>
        <begin position="6"/>
        <end position="32"/>
    </location>
</feature>
<evidence type="ECO:0000313" key="3">
    <source>
        <dbReference type="EMBL" id="RDU40417.1"/>
    </source>
</evidence>
<dbReference type="RefSeq" id="WP_104270884.1">
    <property type="nucleotide sequence ID" value="NZ_PSSW01000005.1"/>
</dbReference>
<gene>
    <name evidence="3" type="ORF">DXI23_11575</name>
</gene>